<proteinExistence type="predicted"/>
<dbReference type="STRING" id="1437059.A6A05_19070"/>
<feature type="domain" description="PIN" evidence="1">
    <location>
        <begin position="4"/>
        <end position="117"/>
    </location>
</feature>
<dbReference type="EMBL" id="LWQU01000036">
    <property type="protein sequence ID" value="OAN63800.1"/>
    <property type="molecule type" value="Genomic_DNA"/>
</dbReference>
<name>A0A178MYX7_9PROT</name>
<comment type="caution">
    <text evidence="2">The sequence shown here is derived from an EMBL/GenBank/DDBJ whole genome shotgun (WGS) entry which is preliminary data.</text>
</comment>
<sequence length="152" mass="16356">MLALDTNVLAYAEGVNDARRQTRALEIIATLPSGMVLVPVQVLGELHRVLTVKAGRTPEAARDAILSWMDALVCRDTSSSALLSALDLVADHRLSFWDALILAVAAEAGCRLLLTEDLHEGFTWHGVTVVNPFAETIHPLLAGMMNAAGHIH</sequence>
<evidence type="ECO:0000313" key="2">
    <source>
        <dbReference type="EMBL" id="OAN63800.1"/>
    </source>
</evidence>
<evidence type="ECO:0000259" key="1">
    <source>
        <dbReference type="Pfam" id="PF01850"/>
    </source>
</evidence>
<keyword evidence="3" id="KW-1185">Reference proteome</keyword>
<reference evidence="2" key="1">
    <citation type="submission" date="2016-04" db="EMBL/GenBank/DDBJ databases">
        <title>Draft genome sequence of freshwater magnetotactic bacteria Magnetospirillum marisnigri SP-1 and Magnetospirillum moscoviense BB-1.</title>
        <authorList>
            <person name="Koziaeva V."/>
            <person name="Dziuba M.V."/>
            <person name="Ivanov T.M."/>
            <person name="Kuznetsov B."/>
            <person name="Grouzdev D.S."/>
        </authorList>
    </citation>
    <scope>NUCLEOTIDE SEQUENCE [LARGE SCALE GENOMIC DNA]</scope>
    <source>
        <strain evidence="2">BB-1</strain>
    </source>
</reference>
<protein>
    <submittedName>
        <fullName evidence="2">Twitching motility protein PilT</fullName>
    </submittedName>
</protein>
<evidence type="ECO:0000313" key="3">
    <source>
        <dbReference type="Proteomes" id="UP000078543"/>
    </source>
</evidence>
<dbReference type="InterPro" id="IPR002716">
    <property type="entry name" value="PIN_dom"/>
</dbReference>
<dbReference type="Proteomes" id="UP000078543">
    <property type="component" value="Unassembled WGS sequence"/>
</dbReference>
<gene>
    <name evidence="2" type="ORF">A6A05_19070</name>
</gene>
<dbReference type="Pfam" id="PF01850">
    <property type="entry name" value="PIN"/>
    <property type="match status" value="1"/>
</dbReference>
<accession>A0A178MYX7</accession>
<organism evidence="2 3">
    <name type="scientific">Magnetospirillum moscoviense</name>
    <dbReference type="NCBI Taxonomy" id="1437059"/>
    <lineage>
        <taxon>Bacteria</taxon>
        <taxon>Pseudomonadati</taxon>
        <taxon>Pseudomonadota</taxon>
        <taxon>Alphaproteobacteria</taxon>
        <taxon>Rhodospirillales</taxon>
        <taxon>Rhodospirillaceae</taxon>
        <taxon>Magnetospirillum</taxon>
    </lineage>
</organism>
<dbReference type="OrthoDB" id="163436at2"/>
<dbReference type="RefSeq" id="WP_068497024.1">
    <property type="nucleotide sequence ID" value="NZ_LWQU01000036.1"/>
</dbReference>
<dbReference type="InterPro" id="IPR029060">
    <property type="entry name" value="PIN-like_dom_sf"/>
</dbReference>
<dbReference type="Gene3D" id="3.40.50.1010">
    <property type="entry name" value="5'-nuclease"/>
    <property type="match status" value="1"/>
</dbReference>
<dbReference type="SUPFAM" id="SSF88723">
    <property type="entry name" value="PIN domain-like"/>
    <property type="match status" value="1"/>
</dbReference>
<dbReference type="AlphaFoldDB" id="A0A178MYX7"/>
<dbReference type="CDD" id="cd18692">
    <property type="entry name" value="PIN_VapC-like"/>
    <property type="match status" value="1"/>
</dbReference>